<gene>
    <name evidence="3" type="ORF">KOW79_017168</name>
</gene>
<dbReference type="Pfam" id="PF15033">
    <property type="entry name" value="Kinocilin"/>
    <property type="match status" value="1"/>
</dbReference>
<feature type="region of interest" description="Disordered" evidence="1">
    <location>
        <begin position="386"/>
        <end position="406"/>
    </location>
</feature>
<keyword evidence="2" id="KW-1133">Transmembrane helix</keyword>
<feature type="compositionally biased region" description="Low complexity" evidence="1">
    <location>
        <begin position="331"/>
        <end position="342"/>
    </location>
</feature>
<dbReference type="PANTHER" id="PTHR38497">
    <property type="entry name" value="KINOCILIN"/>
    <property type="match status" value="1"/>
</dbReference>
<name>A0A9D3NFG0_9TELE</name>
<keyword evidence="4" id="KW-1185">Reference proteome</keyword>
<sequence>MQQQTALEKTGTAAHKPERDALNTIPELDVFCIGEYHGLRVGSALLSIVSGCIIIGVSKDCDADAVGGIFLGAGGLGLLISVYPFIKAWFNIHHILPNIGNFRVHPAAPTPAPEQPSDSLRREGTLGQLERSKSRMGTFVETGTAAAEGSQEDGPSTDVPDILGRRKPKLSEVSCLKSPRVNDASLTRLRPRLHNDTEMVCTERNSGTSVPKKEPQVRPKRKSRPQGLPSPALCCACGLCIMLAGINITLVGAFAFTTLMPSGNPPIIIGPVLLLVAFTFFAACCVCSRMPPPHSSRRTKSGTAGFLRHHGAAFEIETSEHTIQDTTAVQLSPTNSPSLSRSSESDRDANVNASANINANANANPPAPDYSLFTMDANGPDSVSAAFSTVTGSGEEVRLTLPSNAT</sequence>
<dbReference type="AlphaFoldDB" id="A0A9D3NFG0"/>
<feature type="transmembrane region" description="Helical" evidence="2">
    <location>
        <begin position="65"/>
        <end position="86"/>
    </location>
</feature>
<keyword evidence="2" id="KW-0472">Membrane</keyword>
<keyword evidence="2" id="KW-0812">Transmembrane</keyword>
<proteinExistence type="predicted"/>
<feature type="transmembrane region" description="Helical" evidence="2">
    <location>
        <begin position="228"/>
        <end position="256"/>
    </location>
</feature>
<dbReference type="InterPro" id="IPR027837">
    <property type="entry name" value="Kinocilin"/>
</dbReference>
<dbReference type="OrthoDB" id="8932092at2759"/>
<feature type="transmembrane region" description="Helical" evidence="2">
    <location>
        <begin position="268"/>
        <end position="288"/>
    </location>
</feature>
<protein>
    <recommendedName>
        <fullName evidence="5">Transmembrane protein</fullName>
    </recommendedName>
</protein>
<comment type="caution">
    <text evidence="3">The sequence shown here is derived from an EMBL/GenBank/DDBJ whole genome shotgun (WGS) entry which is preliminary data.</text>
</comment>
<dbReference type="EMBL" id="JAHKSW010000020">
    <property type="protein sequence ID" value="KAG7320025.1"/>
    <property type="molecule type" value="Genomic_DNA"/>
</dbReference>
<evidence type="ECO:0008006" key="5">
    <source>
        <dbReference type="Google" id="ProtNLM"/>
    </source>
</evidence>
<evidence type="ECO:0000313" key="3">
    <source>
        <dbReference type="EMBL" id="KAG7320025.1"/>
    </source>
</evidence>
<reference evidence="3 4" key="1">
    <citation type="submission" date="2021-06" db="EMBL/GenBank/DDBJ databases">
        <title>Chromosome-level genome assembly of the red-tail catfish (Hemibagrus wyckioides).</title>
        <authorList>
            <person name="Shao F."/>
        </authorList>
    </citation>
    <scope>NUCLEOTIDE SEQUENCE [LARGE SCALE GENOMIC DNA]</scope>
    <source>
        <strain evidence="3">EC202008001</strain>
        <tissue evidence="3">Blood</tissue>
    </source>
</reference>
<evidence type="ECO:0000256" key="1">
    <source>
        <dbReference type="SAM" id="MobiDB-lite"/>
    </source>
</evidence>
<evidence type="ECO:0000256" key="2">
    <source>
        <dbReference type="SAM" id="Phobius"/>
    </source>
</evidence>
<dbReference type="PANTHER" id="PTHR38497:SF1">
    <property type="entry name" value="KINOCILIN"/>
    <property type="match status" value="1"/>
</dbReference>
<evidence type="ECO:0000313" key="4">
    <source>
        <dbReference type="Proteomes" id="UP000824219"/>
    </source>
</evidence>
<feature type="region of interest" description="Disordered" evidence="1">
    <location>
        <begin position="201"/>
        <end position="228"/>
    </location>
</feature>
<feature type="transmembrane region" description="Helical" evidence="2">
    <location>
        <begin position="41"/>
        <end position="59"/>
    </location>
</feature>
<feature type="region of interest" description="Disordered" evidence="1">
    <location>
        <begin position="326"/>
        <end position="349"/>
    </location>
</feature>
<organism evidence="3 4">
    <name type="scientific">Hemibagrus wyckioides</name>
    <dbReference type="NCBI Taxonomy" id="337641"/>
    <lineage>
        <taxon>Eukaryota</taxon>
        <taxon>Metazoa</taxon>
        <taxon>Chordata</taxon>
        <taxon>Craniata</taxon>
        <taxon>Vertebrata</taxon>
        <taxon>Euteleostomi</taxon>
        <taxon>Actinopterygii</taxon>
        <taxon>Neopterygii</taxon>
        <taxon>Teleostei</taxon>
        <taxon>Ostariophysi</taxon>
        <taxon>Siluriformes</taxon>
        <taxon>Bagridae</taxon>
        <taxon>Hemibagrus</taxon>
    </lineage>
</organism>
<feature type="region of interest" description="Disordered" evidence="1">
    <location>
        <begin position="143"/>
        <end position="162"/>
    </location>
</feature>
<dbReference type="Proteomes" id="UP000824219">
    <property type="component" value="Linkage Group LG20"/>
</dbReference>
<accession>A0A9D3NFG0</accession>